<dbReference type="InterPro" id="IPR002397">
    <property type="entry name" value="Cyt_P450_B"/>
</dbReference>
<dbReference type="PROSITE" id="PS00086">
    <property type="entry name" value="CYTOCHROME_P450"/>
    <property type="match status" value="1"/>
</dbReference>
<organism evidence="10 11">
    <name type="scientific">Candidatus Phaeomarinibacter ectocarpi</name>
    <dbReference type="NCBI Taxonomy" id="1458461"/>
    <lineage>
        <taxon>Bacteria</taxon>
        <taxon>Pseudomonadati</taxon>
        <taxon>Pseudomonadota</taxon>
        <taxon>Alphaproteobacteria</taxon>
        <taxon>Hyphomicrobiales</taxon>
        <taxon>Parvibaculaceae</taxon>
        <taxon>Candidatus Phaeomarinibacter</taxon>
    </lineage>
</organism>
<dbReference type="EMBL" id="HG966617">
    <property type="protein sequence ID" value="CDO60492.1"/>
    <property type="molecule type" value="Genomic_DNA"/>
</dbReference>
<accession>X5MDU7</accession>
<dbReference type="GO" id="GO:0036199">
    <property type="term" value="F:cholest-4-en-3-one 26-monooxygenase activity"/>
    <property type="evidence" value="ECO:0007669"/>
    <property type="project" value="TreeGrafter"/>
</dbReference>
<dbReference type="RefSeq" id="WP_043948523.1">
    <property type="nucleotide sequence ID" value="NZ_HG966617.1"/>
</dbReference>
<evidence type="ECO:0000256" key="9">
    <source>
        <dbReference type="RuleBase" id="RU000461"/>
    </source>
</evidence>
<dbReference type="GO" id="GO:0006707">
    <property type="term" value="P:cholesterol catabolic process"/>
    <property type="evidence" value="ECO:0007669"/>
    <property type="project" value="TreeGrafter"/>
</dbReference>
<dbReference type="InterPro" id="IPR036396">
    <property type="entry name" value="Cyt_P450_sf"/>
</dbReference>
<dbReference type="PRINTS" id="PR00359">
    <property type="entry name" value="BP450"/>
</dbReference>
<evidence type="ECO:0000313" key="10">
    <source>
        <dbReference type="EMBL" id="CDO60492.1"/>
    </source>
</evidence>
<keyword evidence="11" id="KW-1185">Reference proteome</keyword>
<keyword evidence="4 9" id="KW-0479">Metal-binding</keyword>
<reference evidence="10 11" key="1">
    <citation type="journal article" date="2014" name="Front. Genet.">
        <title>Genome and metabolic network of "Candidatus Phaeomarinobacter ectocarpi" Ec32, a new candidate genus of Alphaproteobacteria frequently associated with brown algae.</title>
        <authorList>
            <person name="Dittami S.M."/>
            <person name="Barbeyron T."/>
            <person name="Boyen C."/>
            <person name="Cambefort J."/>
            <person name="Collet G."/>
            <person name="Delage L."/>
            <person name="Gobet A."/>
            <person name="Groisillier A."/>
            <person name="Leblanc C."/>
            <person name="Michel G."/>
            <person name="Scornet D."/>
            <person name="Siegel A."/>
            <person name="Tapia J.E."/>
            <person name="Tonon T."/>
        </authorList>
    </citation>
    <scope>NUCLEOTIDE SEQUENCE [LARGE SCALE GENOMIC DNA]</scope>
    <source>
        <strain evidence="10 11">Ec32</strain>
    </source>
</reference>
<evidence type="ECO:0000256" key="7">
    <source>
        <dbReference type="ARBA" id="ARBA00023033"/>
    </source>
</evidence>
<keyword evidence="3 9" id="KW-0349">Heme</keyword>
<comment type="function">
    <text evidence="8">Cytochromes P450 are a group of heme-thiolate monooxygenases. They oxidize a variety of structurally unrelated compounds, including steroids, fatty acids, and xenobiotics.</text>
</comment>
<dbReference type="PATRIC" id="fig|1458461.3.peg.2284"/>
<dbReference type="Proteomes" id="UP000032160">
    <property type="component" value="Chromosome I"/>
</dbReference>
<proteinExistence type="inferred from homology"/>
<dbReference type="PRINTS" id="PR00385">
    <property type="entry name" value="P450"/>
</dbReference>
<dbReference type="CDD" id="cd11033">
    <property type="entry name" value="CYP142-like"/>
    <property type="match status" value="1"/>
</dbReference>
<name>X5MDU7_9HYPH</name>
<gene>
    <name evidence="10" type="ORF">BN1012_Phect2279</name>
</gene>
<dbReference type="GO" id="GO:0020037">
    <property type="term" value="F:heme binding"/>
    <property type="evidence" value="ECO:0007669"/>
    <property type="project" value="InterPro"/>
</dbReference>
<keyword evidence="5 9" id="KW-0560">Oxidoreductase</keyword>
<keyword evidence="6 9" id="KW-0408">Iron</keyword>
<dbReference type="PANTHER" id="PTHR46696">
    <property type="entry name" value="P450, PUTATIVE (EUROFUNG)-RELATED"/>
    <property type="match status" value="1"/>
</dbReference>
<dbReference type="HOGENOM" id="CLU_033716_0_0_5"/>
<evidence type="ECO:0000256" key="2">
    <source>
        <dbReference type="ARBA" id="ARBA00010617"/>
    </source>
</evidence>
<evidence type="ECO:0000256" key="4">
    <source>
        <dbReference type="ARBA" id="ARBA00022723"/>
    </source>
</evidence>
<sequence>MGAASHKAQTSLSELVAPIFNPASFSHRDKIDGIFTTLRQDNPLACVEVPGYDPHWMVTKYSDVKEITRQDNLFHSGDRPKILHSQAGEALARSFTGGSPNLFQSLVQLDPPEHTAYRNVLQGEFMPGGIAKMKENVAKTAQEFVDQMASLAPTCDFADDVAMNYPLQVVLDIVGVPREHHPKMLQLTQWLFSYADPDLKRPGSDITDPEEIIKTWNVVFTQFHEFFMPLVEARRANPKEDIASLIANAKINGESMEERKMISYFGILATAGHDTTSATTALGMKMLAENPDMLARLKEKPDLIPSFVEECIRWGSPVQHFIRSATEDYVLRGQTIRKGDLLYISYLSANRDEEEFDDPFTFKMDRAPNRHVGFGFGGHVCLGQHLARLEIRTIWQTLLPRLTEVELTGPVKFTESEFVCGPKSVPIRFKMDG</sequence>
<dbReference type="FunFam" id="1.10.630.10:FF:000018">
    <property type="entry name" value="Cytochrome P450 monooxygenase"/>
    <property type="match status" value="1"/>
</dbReference>
<protein>
    <submittedName>
        <fullName evidence="10">Putative cytochrome P450 hydroxylase</fullName>
    </submittedName>
</protein>
<evidence type="ECO:0000256" key="1">
    <source>
        <dbReference type="ARBA" id="ARBA00001971"/>
    </source>
</evidence>
<evidence type="ECO:0000256" key="3">
    <source>
        <dbReference type="ARBA" id="ARBA00022617"/>
    </source>
</evidence>
<dbReference type="OrthoDB" id="9801155at2"/>
<dbReference type="STRING" id="1458461.BN1012_Phect2279"/>
<evidence type="ECO:0000256" key="8">
    <source>
        <dbReference type="ARBA" id="ARBA00043906"/>
    </source>
</evidence>
<keyword evidence="7 9" id="KW-0503">Monooxygenase</keyword>
<comment type="cofactor">
    <cofactor evidence="1">
        <name>heme</name>
        <dbReference type="ChEBI" id="CHEBI:30413"/>
    </cofactor>
</comment>
<evidence type="ECO:0000256" key="6">
    <source>
        <dbReference type="ARBA" id="ARBA00023004"/>
    </source>
</evidence>
<dbReference type="SUPFAM" id="SSF48264">
    <property type="entry name" value="Cytochrome P450"/>
    <property type="match status" value="1"/>
</dbReference>
<comment type="similarity">
    <text evidence="2 9">Belongs to the cytochrome P450 family.</text>
</comment>
<dbReference type="AlphaFoldDB" id="X5MDU7"/>
<evidence type="ECO:0000313" key="11">
    <source>
        <dbReference type="Proteomes" id="UP000032160"/>
    </source>
</evidence>
<dbReference type="Gene3D" id="1.10.630.10">
    <property type="entry name" value="Cytochrome P450"/>
    <property type="match status" value="1"/>
</dbReference>
<dbReference type="InterPro" id="IPR001128">
    <property type="entry name" value="Cyt_P450"/>
</dbReference>
<dbReference type="GO" id="GO:0005506">
    <property type="term" value="F:iron ion binding"/>
    <property type="evidence" value="ECO:0007669"/>
    <property type="project" value="InterPro"/>
</dbReference>
<evidence type="ECO:0000256" key="5">
    <source>
        <dbReference type="ARBA" id="ARBA00023002"/>
    </source>
</evidence>
<dbReference type="PANTHER" id="PTHR46696:SF4">
    <property type="entry name" value="BIOTIN BIOSYNTHESIS CYTOCHROME P450"/>
    <property type="match status" value="1"/>
</dbReference>
<dbReference type="KEGG" id="pect:BN1012_Phect2279"/>
<dbReference type="InterPro" id="IPR017972">
    <property type="entry name" value="Cyt_P450_CS"/>
</dbReference>
<dbReference type="Pfam" id="PF00067">
    <property type="entry name" value="p450"/>
    <property type="match status" value="1"/>
</dbReference>
<dbReference type="GO" id="GO:0008395">
    <property type="term" value="F:steroid hydroxylase activity"/>
    <property type="evidence" value="ECO:0007669"/>
    <property type="project" value="TreeGrafter"/>
</dbReference>